<organism evidence="1 2">
    <name type="scientific">Linum tenue</name>
    <dbReference type="NCBI Taxonomy" id="586396"/>
    <lineage>
        <taxon>Eukaryota</taxon>
        <taxon>Viridiplantae</taxon>
        <taxon>Streptophyta</taxon>
        <taxon>Embryophyta</taxon>
        <taxon>Tracheophyta</taxon>
        <taxon>Spermatophyta</taxon>
        <taxon>Magnoliopsida</taxon>
        <taxon>eudicotyledons</taxon>
        <taxon>Gunneridae</taxon>
        <taxon>Pentapetalae</taxon>
        <taxon>rosids</taxon>
        <taxon>fabids</taxon>
        <taxon>Malpighiales</taxon>
        <taxon>Linaceae</taxon>
        <taxon>Linum</taxon>
    </lineage>
</organism>
<sequence length="67" mass="7761">MQQCLSQKKSFARGAAKPGQDLHKLWQLQSNNARTWKRHLVELYQMPKSKVQHMLPAVDDDVSCLLK</sequence>
<reference evidence="1" key="1">
    <citation type="submission" date="2022-08" db="EMBL/GenBank/DDBJ databases">
        <authorList>
            <person name="Gutierrez-Valencia J."/>
        </authorList>
    </citation>
    <scope>NUCLEOTIDE SEQUENCE</scope>
</reference>
<evidence type="ECO:0000313" key="2">
    <source>
        <dbReference type="Proteomes" id="UP001154282"/>
    </source>
</evidence>
<name>A0AAV0LNH7_9ROSI</name>
<dbReference type="Proteomes" id="UP001154282">
    <property type="component" value="Unassembled WGS sequence"/>
</dbReference>
<comment type="caution">
    <text evidence="1">The sequence shown here is derived from an EMBL/GenBank/DDBJ whole genome shotgun (WGS) entry which is preliminary data.</text>
</comment>
<accession>A0AAV0LNH7</accession>
<gene>
    <name evidence="1" type="ORF">LITE_LOCUS24933</name>
</gene>
<protein>
    <submittedName>
        <fullName evidence="1">Uncharacterized protein</fullName>
    </submittedName>
</protein>
<dbReference type="EMBL" id="CAMGYJ010000006">
    <property type="protein sequence ID" value="CAI0436074.1"/>
    <property type="molecule type" value="Genomic_DNA"/>
</dbReference>
<dbReference type="AlphaFoldDB" id="A0AAV0LNH7"/>
<keyword evidence="2" id="KW-1185">Reference proteome</keyword>
<evidence type="ECO:0000313" key="1">
    <source>
        <dbReference type="EMBL" id="CAI0436074.1"/>
    </source>
</evidence>
<proteinExistence type="predicted"/>